<dbReference type="OrthoDB" id="5410752at2759"/>
<gene>
    <name evidence="3" type="ORF">BDY17DRAFT_167074</name>
</gene>
<feature type="compositionally biased region" description="Pro residues" evidence="1">
    <location>
        <begin position="626"/>
        <end position="639"/>
    </location>
</feature>
<dbReference type="RefSeq" id="XP_033589397.1">
    <property type="nucleotide sequence ID" value="XM_033729778.1"/>
</dbReference>
<organism evidence="3 4">
    <name type="scientific">Neohortaea acidophila</name>
    <dbReference type="NCBI Taxonomy" id="245834"/>
    <lineage>
        <taxon>Eukaryota</taxon>
        <taxon>Fungi</taxon>
        <taxon>Dikarya</taxon>
        <taxon>Ascomycota</taxon>
        <taxon>Pezizomycotina</taxon>
        <taxon>Dothideomycetes</taxon>
        <taxon>Dothideomycetidae</taxon>
        <taxon>Mycosphaerellales</taxon>
        <taxon>Teratosphaeriaceae</taxon>
        <taxon>Neohortaea</taxon>
    </lineage>
</organism>
<dbReference type="Proteomes" id="UP000799767">
    <property type="component" value="Unassembled WGS sequence"/>
</dbReference>
<feature type="compositionally biased region" description="Basic and acidic residues" evidence="1">
    <location>
        <begin position="1"/>
        <end position="37"/>
    </location>
</feature>
<feature type="compositionally biased region" description="Pro residues" evidence="1">
    <location>
        <begin position="332"/>
        <end position="343"/>
    </location>
</feature>
<proteinExistence type="predicted"/>
<feature type="compositionally biased region" description="Basic and acidic residues" evidence="1">
    <location>
        <begin position="44"/>
        <end position="56"/>
    </location>
</feature>
<evidence type="ECO:0000313" key="3">
    <source>
        <dbReference type="EMBL" id="KAF2482827.1"/>
    </source>
</evidence>
<dbReference type="InterPro" id="IPR058348">
    <property type="entry name" value="DUF8035"/>
</dbReference>
<dbReference type="PANTHER" id="PTHR45691">
    <property type="entry name" value="PROTEIN DIAPHANOUS"/>
    <property type="match status" value="1"/>
</dbReference>
<dbReference type="PANTHER" id="PTHR45691:SF1">
    <property type="entry name" value="FH2 DOMAIN-CONTAINING PROTEIN 1-RELATED"/>
    <property type="match status" value="1"/>
</dbReference>
<dbReference type="Pfam" id="PF26118">
    <property type="entry name" value="DUF8035"/>
    <property type="match status" value="1"/>
</dbReference>
<dbReference type="GeneID" id="54470780"/>
<sequence length="665" mass="77803">MSRRETDRYDDRQTDYYRRGGRTEREDVDYRATRYEYEGQGPSRRNETVVKERESDTVISQGRRGPRQPDFLREDYGRNDNAGQLVIREETRDEDEYVGRRGGGRSRANTQNERVEREEVIHRERSRGPPGPKHERDELVFRDRPRPRRDEEIDIRIKEKEVDRGPPRHRNDEEVVFQEDRTRSRHLAPRREVVDKEEITIRERSRSRIPPPPRAEFAEEEDIHIRERSRAPPPRRGNTEEKINIDIKETERSRGEVTKEKIDIDIRETERSDRPPPLRHRSSSRGALVRKDREEWIVRKHRTPSPSPSPPPRDYEKEEIVIRRRERSLSPEPLPSPPPPPEPAIFRPPIIQEVITHHRTIDHGVERIPDPLPPPPPAPVQEDEDIDISIRRKGVRNGRPFDENINIDIDSKERERAVSNREVVSSTTTDLRRSASTSGRGRRYESETISAEADYYNNRITSRGYPGEAYNGATRDWGLADIPPGTERVAMDGIGGARQELTWGRYNGDRQGQFIAGGRVYEGGYGGGGGARDDFRETRVTETRIEKETSRGSNRDRKWTEISKDLVIEEAIKERGYEYQESEGYFYVMEYLQYDDVVRLVEITEDIRRERHERIRELQYQSDRAFPPPLPPVAPPPPRGSGGGGYSFYERDTFIERDGGRRYRR</sequence>
<feature type="compositionally biased region" description="Basic and acidic residues" evidence="1">
    <location>
        <begin position="189"/>
        <end position="206"/>
    </location>
</feature>
<evidence type="ECO:0000256" key="1">
    <source>
        <dbReference type="SAM" id="MobiDB-lite"/>
    </source>
</evidence>
<dbReference type="GO" id="GO:0005884">
    <property type="term" value="C:actin filament"/>
    <property type="evidence" value="ECO:0007669"/>
    <property type="project" value="TreeGrafter"/>
</dbReference>
<name>A0A6A6PUD0_9PEZI</name>
<dbReference type="InterPro" id="IPR051412">
    <property type="entry name" value="Formin_Homology_Diaphanous_sf"/>
</dbReference>
<feature type="compositionally biased region" description="Pro residues" evidence="1">
    <location>
        <begin position="370"/>
        <end position="379"/>
    </location>
</feature>
<feature type="compositionally biased region" description="Basic and acidic residues" evidence="1">
    <location>
        <begin position="649"/>
        <end position="665"/>
    </location>
</feature>
<feature type="compositionally biased region" description="Basic and acidic residues" evidence="1">
    <location>
        <begin position="237"/>
        <end position="276"/>
    </location>
</feature>
<evidence type="ECO:0000313" key="4">
    <source>
        <dbReference type="Proteomes" id="UP000799767"/>
    </source>
</evidence>
<feature type="region of interest" description="Disordered" evidence="1">
    <location>
        <begin position="623"/>
        <end position="665"/>
    </location>
</feature>
<feature type="domain" description="DUF8035" evidence="2">
    <location>
        <begin position="556"/>
        <end position="610"/>
    </location>
</feature>
<evidence type="ECO:0000259" key="2">
    <source>
        <dbReference type="Pfam" id="PF26118"/>
    </source>
</evidence>
<dbReference type="GO" id="GO:0030041">
    <property type="term" value="P:actin filament polymerization"/>
    <property type="evidence" value="ECO:0007669"/>
    <property type="project" value="TreeGrafter"/>
</dbReference>
<feature type="region of interest" description="Disordered" evidence="1">
    <location>
        <begin position="364"/>
        <end position="386"/>
    </location>
</feature>
<dbReference type="EMBL" id="MU001636">
    <property type="protein sequence ID" value="KAF2482827.1"/>
    <property type="molecule type" value="Genomic_DNA"/>
</dbReference>
<feature type="compositionally biased region" description="Basic and acidic residues" evidence="1">
    <location>
        <begin position="289"/>
        <end position="298"/>
    </location>
</feature>
<feature type="region of interest" description="Disordered" evidence="1">
    <location>
        <begin position="419"/>
        <end position="446"/>
    </location>
</feature>
<feature type="compositionally biased region" description="Basic and acidic residues" evidence="1">
    <location>
        <begin position="313"/>
        <end position="329"/>
    </location>
</feature>
<protein>
    <recommendedName>
        <fullName evidence="2">DUF8035 domain-containing protein</fullName>
    </recommendedName>
</protein>
<keyword evidence="4" id="KW-1185">Reference proteome</keyword>
<reference evidence="3" key="1">
    <citation type="journal article" date="2020" name="Stud. Mycol.">
        <title>101 Dothideomycetes genomes: a test case for predicting lifestyles and emergence of pathogens.</title>
        <authorList>
            <person name="Haridas S."/>
            <person name="Albert R."/>
            <person name="Binder M."/>
            <person name="Bloem J."/>
            <person name="Labutti K."/>
            <person name="Salamov A."/>
            <person name="Andreopoulos B."/>
            <person name="Baker S."/>
            <person name="Barry K."/>
            <person name="Bills G."/>
            <person name="Bluhm B."/>
            <person name="Cannon C."/>
            <person name="Castanera R."/>
            <person name="Culley D."/>
            <person name="Daum C."/>
            <person name="Ezra D."/>
            <person name="Gonzalez J."/>
            <person name="Henrissat B."/>
            <person name="Kuo A."/>
            <person name="Liang C."/>
            <person name="Lipzen A."/>
            <person name="Lutzoni F."/>
            <person name="Magnuson J."/>
            <person name="Mondo S."/>
            <person name="Nolan M."/>
            <person name="Ohm R."/>
            <person name="Pangilinan J."/>
            <person name="Park H.-J."/>
            <person name="Ramirez L."/>
            <person name="Alfaro M."/>
            <person name="Sun H."/>
            <person name="Tritt A."/>
            <person name="Yoshinaga Y."/>
            <person name="Zwiers L.-H."/>
            <person name="Turgeon B."/>
            <person name="Goodwin S."/>
            <person name="Spatafora J."/>
            <person name="Crous P."/>
            <person name="Grigoriev I."/>
        </authorList>
    </citation>
    <scope>NUCLEOTIDE SEQUENCE</scope>
    <source>
        <strain evidence="3">CBS 113389</strain>
    </source>
</reference>
<accession>A0A6A6PUD0</accession>
<feature type="compositionally biased region" description="Basic and acidic residues" evidence="1">
    <location>
        <begin position="113"/>
        <end position="182"/>
    </location>
</feature>
<feature type="region of interest" description="Disordered" evidence="1">
    <location>
        <begin position="1"/>
        <end position="348"/>
    </location>
</feature>
<dbReference type="AlphaFoldDB" id="A0A6A6PUD0"/>